<reference evidence="3" key="2">
    <citation type="journal article" date="2024" name="Environ. Microbiol.">
        <title>Genome analysis and description of Tunturibacter gen. nov. expands the diversity of Terriglobia in tundra soils.</title>
        <authorList>
            <person name="Messyasz A."/>
            <person name="Mannisto M.K."/>
            <person name="Kerkhof L.J."/>
            <person name="Haggblom M.M."/>
        </authorList>
    </citation>
    <scope>NUCLEOTIDE SEQUENCE</scope>
    <source>
        <strain evidence="3">X5P6</strain>
    </source>
</reference>
<gene>
    <name evidence="3" type="ORF">RBB77_21215</name>
</gene>
<feature type="signal peptide" evidence="1">
    <location>
        <begin position="1"/>
        <end position="19"/>
    </location>
</feature>
<feature type="chain" id="PRO_5043873959" evidence="1">
    <location>
        <begin position="20"/>
        <end position="163"/>
    </location>
</feature>
<dbReference type="Pfam" id="PF00403">
    <property type="entry name" value="HMA"/>
    <property type="match status" value="1"/>
</dbReference>
<organism evidence="3">
    <name type="scientific">Tunturiibacter psychrotolerans</name>
    <dbReference type="NCBI Taxonomy" id="3069686"/>
    <lineage>
        <taxon>Bacteria</taxon>
        <taxon>Pseudomonadati</taxon>
        <taxon>Acidobacteriota</taxon>
        <taxon>Terriglobia</taxon>
        <taxon>Terriglobales</taxon>
        <taxon>Acidobacteriaceae</taxon>
        <taxon>Tunturiibacter</taxon>
    </lineage>
</organism>
<dbReference type="PROSITE" id="PS50846">
    <property type="entry name" value="HMA_2"/>
    <property type="match status" value="1"/>
</dbReference>
<dbReference type="AlphaFoldDB" id="A0AAU7ZPP2"/>
<dbReference type="InterPro" id="IPR006121">
    <property type="entry name" value="HMA_dom"/>
</dbReference>
<dbReference type="EMBL" id="CP132942">
    <property type="protein sequence ID" value="XCB32914.1"/>
    <property type="molecule type" value="Genomic_DNA"/>
</dbReference>
<evidence type="ECO:0000313" key="3">
    <source>
        <dbReference type="EMBL" id="XCB32914.1"/>
    </source>
</evidence>
<keyword evidence="1" id="KW-0732">Signal</keyword>
<accession>A0AAU7ZPP2</accession>
<dbReference type="GO" id="GO:0046872">
    <property type="term" value="F:metal ion binding"/>
    <property type="evidence" value="ECO:0007669"/>
    <property type="project" value="InterPro"/>
</dbReference>
<protein>
    <submittedName>
        <fullName evidence="3">Heavy metal-associated domain-containing protein</fullName>
    </submittedName>
</protein>
<evidence type="ECO:0000259" key="2">
    <source>
        <dbReference type="PROSITE" id="PS50846"/>
    </source>
</evidence>
<proteinExistence type="predicted"/>
<dbReference type="RefSeq" id="WP_353063752.1">
    <property type="nucleotide sequence ID" value="NZ_CP132942.1"/>
</dbReference>
<reference evidence="3" key="1">
    <citation type="submission" date="2023-08" db="EMBL/GenBank/DDBJ databases">
        <authorList>
            <person name="Messyasz A."/>
            <person name="Mannisto M.K."/>
            <person name="Kerkhof L.J."/>
            <person name="Haggblom M."/>
        </authorList>
    </citation>
    <scope>NUCLEOTIDE SEQUENCE</scope>
    <source>
        <strain evidence="3">X5P6</strain>
    </source>
</reference>
<sequence length="163" mass="17050">MKKLFFAAALALSTGAAQAEYEQVNLTVFGMDCAPCAHAIHVSMKGIQGVNTVDVDLNTGLVTIKLSPGNSAAISQFNQAVEKNGFTHKDAIVVARGKLTGTASAPFFEVAGTQDRFALVPAASRIEVEALLGKTVTVTGVLPQAPKGKVSDTLRYNTITEAQ</sequence>
<feature type="domain" description="HMA" evidence="2">
    <location>
        <begin position="22"/>
        <end position="89"/>
    </location>
</feature>
<dbReference type="CDD" id="cd00371">
    <property type="entry name" value="HMA"/>
    <property type="match status" value="1"/>
</dbReference>
<name>A0AAU7ZPP2_9BACT</name>
<evidence type="ECO:0000256" key="1">
    <source>
        <dbReference type="SAM" id="SignalP"/>
    </source>
</evidence>
<dbReference type="Gene3D" id="3.30.70.100">
    <property type="match status" value="1"/>
</dbReference>
<dbReference type="KEGG" id="tpsc:RBB77_21215"/>
<dbReference type="SUPFAM" id="SSF55008">
    <property type="entry name" value="HMA, heavy metal-associated domain"/>
    <property type="match status" value="1"/>
</dbReference>
<dbReference type="InterPro" id="IPR036163">
    <property type="entry name" value="HMA_dom_sf"/>
</dbReference>